<feature type="domain" description="HTH tetR-type" evidence="6">
    <location>
        <begin position="9"/>
        <end position="69"/>
    </location>
</feature>
<dbReference type="SUPFAM" id="SSF48498">
    <property type="entry name" value="Tetracyclin repressor-like, C-terminal domain"/>
    <property type="match status" value="1"/>
</dbReference>
<dbReference type="PANTHER" id="PTHR30055:SF220">
    <property type="entry name" value="TETR-FAMILY REGULATORY PROTEIN"/>
    <property type="match status" value="1"/>
</dbReference>
<keyword evidence="8" id="KW-1185">Reference proteome</keyword>
<gene>
    <name evidence="7" type="ORF">VA596_18405</name>
</gene>
<feature type="region of interest" description="Disordered" evidence="5">
    <location>
        <begin position="195"/>
        <end position="223"/>
    </location>
</feature>
<name>A0ABU5R5L5_9PSEU</name>
<dbReference type="RefSeq" id="WP_323328707.1">
    <property type="nucleotide sequence ID" value="NZ_JAYFSI010000003.1"/>
</dbReference>
<dbReference type="Proteomes" id="UP001304298">
    <property type="component" value="Unassembled WGS sequence"/>
</dbReference>
<keyword evidence="1" id="KW-0805">Transcription regulation</keyword>
<dbReference type="Pfam" id="PF00440">
    <property type="entry name" value="TetR_N"/>
    <property type="match status" value="1"/>
</dbReference>
<evidence type="ECO:0000313" key="7">
    <source>
        <dbReference type="EMBL" id="MEA5361522.1"/>
    </source>
</evidence>
<organism evidence="7 8">
    <name type="scientific">Amycolatopsis heterodermiae</name>
    <dbReference type="NCBI Taxonomy" id="3110235"/>
    <lineage>
        <taxon>Bacteria</taxon>
        <taxon>Bacillati</taxon>
        <taxon>Actinomycetota</taxon>
        <taxon>Actinomycetes</taxon>
        <taxon>Pseudonocardiales</taxon>
        <taxon>Pseudonocardiaceae</taxon>
        <taxon>Amycolatopsis</taxon>
    </lineage>
</organism>
<dbReference type="SUPFAM" id="SSF46689">
    <property type="entry name" value="Homeodomain-like"/>
    <property type="match status" value="1"/>
</dbReference>
<evidence type="ECO:0000256" key="4">
    <source>
        <dbReference type="PROSITE-ProRule" id="PRU00335"/>
    </source>
</evidence>
<dbReference type="InterPro" id="IPR001647">
    <property type="entry name" value="HTH_TetR"/>
</dbReference>
<dbReference type="InterPro" id="IPR036271">
    <property type="entry name" value="Tet_transcr_reg_TetR-rel_C_sf"/>
</dbReference>
<evidence type="ECO:0000256" key="1">
    <source>
        <dbReference type="ARBA" id="ARBA00023015"/>
    </source>
</evidence>
<accession>A0ABU5R5L5</accession>
<keyword evidence="2 4" id="KW-0238">DNA-binding</keyword>
<proteinExistence type="predicted"/>
<dbReference type="Pfam" id="PF13305">
    <property type="entry name" value="TetR_C_33"/>
    <property type="match status" value="1"/>
</dbReference>
<dbReference type="PROSITE" id="PS50977">
    <property type="entry name" value="HTH_TETR_2"/>
    <property type="match status" value="1"/>
</dbReference>
<dbReference type="Gene3D" id="1.10.357.10">
    <property type="entry name" value="Tetracycline Repressor, domain 2"/>
    <property type="match status" value="1"/>
</dbReference>
<feature type="DNA-binding region" description="H-T-H motif" evidence="4">
    <location>
        <begin position="32"/>
        <end position="51"/>
    </location>
</feature>
<dbReference type="PRINTS" id="PR00455">
    <property type="entry name" value="HTHTETR"/>
</dbReference>
<keyword evidence="3" id="KW-0804">Transcription</keyword>
<evidence type="ECO:0000256" key="2">
    <source>
        <dbReference type="ARBA" id="ARBA00023125"/>
    </source>
</evidence>
<sequence length="223" mass="24016">MARERYHHGDLRDALLDGAEALVRERGADGWSLREATVRIGVSPSAAYHHFASRDVLVRALSDRLVARLGERMARAAAHARGGPRHRLVAAARDYVRWAIEDPAVARLVFAAHRAEPGDAVSPHPHDVFAAELDRLADEGGLPASARPGAEILVWSAMHGLATLLADGLVRLDGPRALDRQAERLIGAVLTGLAAEPEPSSPWPLPRTSHTERQARENVGGPA</sequence>
<dbReference type="InterPro" id="IPR009057">
    <property type="entry name" value="Homeodomain-like_sf"/>
</dbReference>
<evidence type="ECO:0000259" key="6">
    <source>
        <dbReference type="PROSITE" id="PS50977"/>
    </source>
</evidence>
<evidence type="ECO:0000313" key="8">
    <source>
        <dbReference type="Proteomes" id="UP001304298"/>
    </source>
</evidence>
<dbReference type="PANTHER" id="PTHR30055">
    <property type="entry name" value="HTH-TYPE TRANSCRIPTIONAL REGULATOR RUTR"/>
    <property type="match status" value="1"/>
</dbReference>
<evidence type="ECO:0000256" key="5">
    <source>
        <dbReference type="SAM" id="MobiDB-lite"/>
    </source>
</evidence>
<dbReference type="InterPro" id="IPR050109">
    <property type="entry name" value="HTH-type_TetR-like_transc_reg"/>
</dbReference>
<reference evidence="7 8" key="1">
    <citation type="submission" date="2023-12" db="EMBL/GenBank/DDBJ databases">
        <title>Amycolatopsis sp. V23-08.</title>
        <authorList>
            <person name="Somphong A."/>
        </authorList>
    </citation>
    <scope>NUCLEOTIDE SEQUENCE [LARGE SCALE GENOMIC DNA]</scope>
    <source>
        <strain evidence="7 8">V23-08</strain>
    </source>
</reference>
<dbReference type="EMBL" id="JAYFSI010000003">
    <property type="protein sequence ID" value="MEA5361522.1"/>
    <property type="molecule type" value="Genomic_DNA"/>
</dbReference>
<evidence type="ECO:0000256" key="3">
    <source>
        <dbReference type="ARBA" id="ARBA00023163"/>
    </source>
</evidence>
<dbReference type="InterPro" id="IPR025996">
    <property type="entry name" value="MT1864/Rv1816-like_C"/>
</dbReference>
<protein>
    <submittedName>
        <fullName evidence="7">TetR/AcrR family transcriptional regulator</fullName>
    </submittedName>
</protein>
<comment type="caution">
    <text evidence="7">The sequence shown here is derived from an EMBL/GenBank/DDBJ whole genome shotgun (WGS) entry which is preliminary data.</text>
</comment>